<dbReference type="InterPro" id="IPR005829">
    <property type="entry name" value="Sugar_transporter_CS"/>
</dbReference>
<feature type="transmembrane region" description="Helical" evidence="7">
    <location>
        <begin position="56"/>
        <end position="77"/>
    </location>
</feature>
<comment type="similarity">
    <text evidence="2">Belongs to the major facilitator superfamily. Sugar transporter (TC 2.A.1.1) family.</text>
</comment>
<feature type="domain" description="Major facilitator superfamily (MFS) profile" evidence="8">
    <location>
        <begin position="47"/>
        <end position="472"/>
    </location>
</feature>
<dbReference type="PROSITE" id="PS50850">
    <property type="entry name" value="MFS"/>
    <property type="match status" value="1"/>
</dbReference>
<organism evidence="9">
    <name type="scientific">Burkholderia orbicola (strain AU 1054)</name>
    <dbReference type="NCBI Taxonomy" id="331271"/>
    <lineage>
        <taxon>Bacteria</taxon>
        <taxon>Pseudomonadati</taxon>
        <taxon>Pseudomonadota</taxon>
        <taxon>Betaproteobacteria</taxon>
        <taxon>Burkholderiales</taxon>
        <taxon>Burkholderiaceae</taxon>
        <taxon>Burkholderia</taxon>
        <taxon>Burkholderia cepacia complex</taxon>
        <taxon>Burkholderia orbicola</taxon>
    </lineage>
</organism>
<feature type="transmembrane region" description="Helical" evidence="7">
    <location>
        <begin position="358"/>
        <end position="378"/>
    </location>
</feature>
<dbReference type="CDD" id="cd17316">
    <property type="entry name" value="MFS_SV2_like"/>
    <property type="match status" value="1"/>
</dbReference>
<keyword evidence="6 7" id="KW-0472">Membrane</keyword>
<dbReference type="AlphaFoldDB" id="A0A0H2XZZ6"/>
<dbReference type="PANTHER" id="PTHR23511:SF34">
    <property type="entry name" value="SYNAPTIC VESICLE GLYCOPROTEIN 2"/>
    <property type="match status" value="1"/>
</dbReference>
<feature type="transmembrane region" description="Helical" evidence="7">
    <location>
        <begin position="201"/>
        <end position="220"/>
    </location>
</feature>
<name>A0A0H2XZZ6_BURO1</name>
<evidence type="ECO:0000256" key="4">
    <source>
        <dbReference type="ARBA" id="ARBA00022692"/>
    </source>
</evidence>
<dbReference type="PANTHER" id="PTHR23511">
    <property type="entry name" value="SYNAPTIC VESICLE GLYCOPROTEIN 2"/>
    <property type="match status" value="1"/>
</dbReference>
<dbReference type="GO" id="GO:0016020">
    <property type="term" value="C:membrane"/>
    <property type="evidence" value="ECO:0007669"/>
    <property type="project" value="UniProtKB-SubCell"/>
</dbReference>
<evidence type="ECO:0000256" key="5">
    <source>
        <dbReference type="ARBA" id="ARBA00022989"/>
    </source>
</evidence>
<evidence type="ECO:0000256" key="3">
    <source>
        <dbReference type="ARBA" id="ARBA00022448"/>
    </source>
</evidence>
<dbReference type="EMBL" id="CP000379">
    <property type="protein sequence ID" value="ABF79807.1"/>
    <property type="molecule type" value="Genomic_DNA"/>
</dbReference>
<feature type="transmembrane region" description="Helical" evidence="7">
    <location>
        <begin position="384"/>
        <end position="405"/>
    </location>
</feature>
<dbReference type="Pfam" id="PF00083">
    <property type="entry name" value="Sugar_tr"/>
    <property type="match status" value="1"/>
</dbReference>
<feature type="transmembrane region" description="Helical" evidence="7">
    <location>
        <begin position="293"/>
        <end position="313"/>
    </location>
</feature>
<dbReference type="Gene3D" id="1.20.1250.20">
    <property type="entry name" value="MFS general substrate transporter like domains"/>
    <property type="match status" value="1"/>
</dbReference>
<keyword evidence="4 7" id="KW-0812">Transmembrane</keyword>
<evidence type="ECO:0000256" key="7">
    <source>
        <dbReference type="SAM" id="Phobius"/>
    </source>
</evidence>
<dbReference type="PROSITE" id="PS00217">
    <property type="entry name" value="SUGAR_TRANSPORT_2"/>
    <property type="match status" value="1"/>
</dbReference>
<feature type="transmembrane region" description="Helical" evidence="7">
    <location>
        <begin position="83"/>
        <end position="104"/>
    </location>
</feature>
<dbReference type="GO" id="GO:0022857">
    <property type="term" value="F:transmembrane transporter activity"/>
    <property type="evidence" value="ECO:0007669"/>
    <property type="project" value="InterPro"/>
</dbReference>
<dbReference type="InterPro" id="IPR020846">
    <property type="entry name" value="MFS_dom"/>
</dbReference>
<comment type="subcellular location">
    <subcellularLocation>
        <location evidence="1">Membrane</location>
        <topology evidence="1">Multi-pass membrane protein</topology>
    </subcellularLocation>
</comment>
<gene>
    <name evidence="9" type="ordered locus">Bcen_4932</name>
</gene>
<feature type="transmembrane region" description="Helical" evidence="7">
    <location>
        <begin position="142"/>
        <end position="160"/>
    </location>
</feature>
<evidence type="ECO:0000313" key="9">
    <source>
        <dbReference type="EMBL" id="ABF79807.1"/>
    </source>
</evidence>
<reference evidence="9" key="1">
    <citation type="submission" date="2006-05" db="EMBL/GenBank/DDBJ databases">
        <title>Complete sequence of chromosome 2 of Burkholderia cenocepacia AU 1054.</title>
        <authorList>
            <consortium name="US DOE Joint Genome Institute"/>
            <person name="Copeland A."/>
            <person name="Lucas S."/>
            <person name="Lapidus A."/>
            <person name="Barry K."/>
            <person name="Detter J.C."/>
            <person name="Glavina del Rio T."/>
            <person name="Hammon N."/>
            <person name="Israni S."/>
            <person name="Dalin E."/>
            <person name="Tice H."/>
            <person name="Pitluck S."/>
            <person name="Chain P."/>
            <person name="Malfatti S."/>
            <person name="Shin M."/>
            <person name="Vergez L."/>
            <person name="Schmutz J."/>
            <person name="Larimer F."/>
            <person name="Land M."/>
            <person name="Hauser L."/>
            <person name="Kyrpides N."/>
            <person name="Lykidis A."/>
            <person name="LiPuma J.J."/>
            <person name="Konstantinidis K."/>
            <person name="Tiedje J.M."/>
            <person name="Richardson P."/>
        </authorList>
    </citation>
    <scope>NUCLEOTIDE SEQUENCE [LARGE SCALE GENOMIC DNA]</scope>
    <source>
        <strain evidence="9">AU 1054</strain>
    </source>
</reference>
<evidence type="ECO:0000256" key="1">
    <source>
        <dbReference type="ARBA" id="ARBA00004141"/>
    </source>
</evidence>
<evidence type="ECO:0000259" key="8">
    <source>
        <dbReference type="PROSITE" id="PS50850"/>
    </source>
</evidence>
<dbReference type="InterPro" id="IPR005828">
    <property type="entry name" value="MFS_sugar_transport-like"/>
</dbReference>
<feature type="transmembrane region" description="Helical" evidence="7">
    <location>
        <begin position="333"/>
        <end position="351"/>
    </location>
</feature>
<dbReference type="HOGENOM" id="CLU_001265_46_6_4"/>
<dbReference type="SUPFAM" id="SSF103473">
    <property type="entry name" value="MFS general substrate transporter"/>
    <property type="match status" value="1"/>
</dbReference>
<feature type="transmembrane region" description="Helical" evidence="7">
    <location>
        <begin position="417"/>
        <end position="440"/>
    </location>
</feature>
<sequence length="480" mass="51955">MNTPLTAYSVGVGQSESATRTTSEQLRAANLLFRIENVPFCRWHTKARIIMGSATLFDAFDALSLAFVLPVLIGLWHLSAGQIGVLIAAGYLGQVVGALVFGWLAERIGRVPSATVTVGVMSAMSIVCAFTGSFHMLFLMRFLQGIGVGGEVPVAATYINELSQAHGRGRFFILYELIFPLGLLAAAQLGAFIVPRFGWEYMFLVGGIPGIIVAFLIARLPESPRWLISKGRFDKAEGIIERLEASTPKRNLDTKTQKAEVDERVVGLLNGLQSKQTGSWKELFSPFYRGRTIVVWLLWATSYFVANGINNWLPSLYKTVYHLPLQESLHMASISNVLSTCGVLACALLIDRVGRRRWAMACFIISGILLAALGIHGAGSAWSVMFLGSSAYAVMATTTVLLYLYTPEIYPTRMRAIGTGLATSWLRAASAAAPAIVGVVLTGKGIAAVFILFAVVSAVGFFVASRMVETTNRALEEISP</sequence>
<feature type="transmembrane region" description="Helical" evidence="7">
    <location>
        <begin position="446"/>
        <end position="464"/>
    </location>
</feature>
<feature type="transmembrane region" description="Helical" evidence="7">
    <location>
        <begin position="172"/>
        <end position="195"/>
    </location>
</feature>
<protein>
    <submittedName>
        <fullName evidence="9">Major facilitator superfamily MFS_1</fullName>
    </submittedName>
</protein>
<dbReference type="InterPro" id="IPR036259">
    <property type="entry name" value="MFS_trans_sf"/>
</dbReference>
<evidence type="ECO:0000256" key="2">
    <source>
        <dbReference type="ARBA" id="ARBA00010992"/>
    </source>
</evidence>
<feature type="transmembrane region" description="Helical" evidence="7">
    <location>
        <begin position="116"/>
        <end position="136"/>
    </location>
</feature>
<accession>A0A0H2XZZ6</accession>
<keyword evidence="5 7" id="KW-1133">Transmembrane helix</keyword>
<keyword evidence="3" id="KW-0813">Transport</keyword>
<evidence type="ECO:0000256" key="6">
    <source>
        <dbReference type="ARBA" id="ARBA00023136"/>
    </source>
</evidence>
<proteinExistence type="inferred from homology"/>